<keyword evidence="10" id="KW-1185">Reference proteome</keyword>
<dbReference type="SUPFAM" id="SSF56112">
    <property type="entry name" value="Protein kinase-like (PK-like)"/>
    <property type="match status" value="1"/>
</dbReference>
<dbReference type="PROSITE" id="PS00108">
    <property type="entry name" value="PROTEIN_KINASE_ST"/>
    <property type="match status" value="1"/>
</dbReference>
<evidence type="ECO:0000256" key="2">
    <source>
        <dbReference type="ARBA" id="ARBA00022527"/>
    </source>
</evidence>
<dbReference type="Gene3D" id="1.10.510.10">
    <property type="entry name" value="Transferase(Phosphotransferase) domain 1"/>
    <property type="match status" value="1"/>
</dbReference>
<dbReference type="FunFam" id="1.10.510.10:FF:000021">
    <property type="entry name" value="Serine/threonine protein kinase"/>
    <property type="match status" value="1"/>
</dbReference>
<protein>
    <recommendedName>
        <fullName evidence="1">non-specific serine/threonine protein kinase</fullName>
        <ecNumber evidence="1">2.7.11.1</ecNumber>
    </recommendedName>
</protein>
<reference evidence="9 10" key="1">
    <citation type="submission" date="2011-11" db="EMBL/GenBank/DDBJ databases">
        <title>The Noncontiguous Finished sequence of Saccharomonospora cyanea NA-134.</title>
        <authorList>
            <consortium name="US DOE Joint Genome Institute"/>
            <person name="Lucas S."/>
            <person name="Han J."/>
            <person name="Lapidus A."/>
            <person name="Cheng J.-F."/>
            <person name="Goodwin L."/>
            <person name="Pitluck S."/>
            <person name="Peters L."/>
            <person name="Ovchinnikova G."/>
            <person name="Lu M."/>
            <person name="Detter J.C."/>
            <person name="Han C."/>
            <person name="Tapia R."/>
            <person name="Land M."/>
            <person name="Hauser L."/>
            <person name="Kyrpides N."/>
            <person name="Ivanova N."/>
            <person name="Pagani I."/>
            <person name="Brambilla E.-M."/>
            <person name="Klenk H.-P."/>
            <person name="Woyke T."/>
        </authorList>
    </citation>
    <scope>NUCLEOTIDE SEQUENCE [LARGE SCALE GENOMIC DNA]</scope>
    <source>
        <strain evidence="9 10">NA-134</strain>
    </source>
</reference>
<dbReference type="PROSITE" id="PS50011">
    <property type="entry name" value="PROTEIN_KINASE_DOM"/>
    <property type="match status" value="1"/>
</dbReference>
<dbReference type="SMART" id="SM00220">
    <property type="entry name" value="S_TKc"/>
    <property type="match status" value="1"/>
</dbReference>
<dbReference type="InterPro" id="IPR011990">
    <property type="entry name" value="TPR-like_helical_dom_sf"/>
</dbReference>
<feature type="compositionally biased region" description="Basic and acidic residues" evidence="7">
    <location>
        <begin position="346"/>
        <end position="358"/>
    </location>
</feature>
<dbReference type="eggNOG" id="COG0515">
    <property type="taxonomic scope" value="Bacteria"/>
</dbReference>
<dbReference type="EMBL" id="CM001440">
    <property type="protein sequence ID" value="EHR63458.1"/>
    <property type="molecule type" value="Genomic_DNA"/>
</dbReference>
<feature type="domain" description="Protein kinase" evidence="8">
    <location>
        <begin position="10"/>
        <end position="274"/>
    </location>
</feature>
<evidence type="ECO:0000256" key="4">
    <source>
        <dbReference type="ARBA" id="ARBA00022741"/>
    </source>
</evidence>
<keyword evidence="3" id="KW-0808">Transferase</keyword>
<dbReference type="RefSeq" id="WP_005459754.1">
    <property type="nucleotide sequence ID" value="NZ_CM001440.1"/>
</dbReference>
<evidence type="ECO:0000256" key="5">
    <source>
        <dbReference type="ARBA" id="ARBA00022777"/>
    </source>
</evidence>
<dbReference type="PANTHER" id="PTHR43289">
    <property type="entry name" value="MITOGEN-ACTIVATED PROTEIN KINASE KINASE KINASE 20-RELATED"/>
    <property type="match status" value="1"/>
</dbReference>
<evidence type="ECO:0000259" key="8">
    <source>
        <dbReference type="PROSITE" id="PS50011"/>
    </source>
</evidence>
<dbReference type="STRING" id="882082.SaccyDRAFT_4651"/>
<keyword evidence="6" id="KW-0067">ATP-binding</keyword>
<sequence>MRQRTIGHGRYELQPLARGGMGDVWVGHDTRLDREVAVKFVRFTDGVPENEIVRRFVRESRITARIRHPGVPAIFDVGTDDGKPYLVMERVHGISVSDLLAQEGRLSVAWAATIAAQTCAVLTVAHRESLVHRDLKPSNLMLEPDGTVKVLDFGLAVALDLAGMSRITRTGQNVGTPAYMAPEQVLAAMSEPRTDLYALGCTVYEMLTGQPVFTGQTSYTVMNKQVGERPEPVRSLRPEVPPELDALVGELLEKKPEDRPGSAQEVYERLLPFAVEVGPIPGVLTPPTVWSPVRMYAAVVGHAFAGSAGVSERSTGNAADSRRTEQDERPGPGESGPTPSRGRRPITRDELEEARADAGELATQTRYREAAEVLAAVTERAAEAFGEADDEVLTVRLELANVLFEGGDYHAAAPAYEKLVAYLVERDGHDSELAFRCRAQYAECQARLGKTEDAVTVAIDLLEDLDRVYGGADPRTLDLRRQIGLWQLAAGRHGEAGSTLRRLLDDLVLHHGERHPTVPYVRDLLAGLREN</sequence>
<keyword evidence="2" id="KW-0723">Serine/threonine-protein kinase</keyword>
<dbReference type="GO" id="GO:0004674">
    <property type="term" value="F:protein serine/threonine kinase activity"/>
    <property type="evidence" value="ECO:0007669"/>
    <property type="project" value="UniProtKB-KW"/>
</dbReference>
<keyword evidence="5 9" id="KW-0418">Kinase</keyword>
<dbReference type="AlphaFoldDB" id="H5XD27"/>
<evidence type="ECO:0000256" key="3">
    <source>
        <dbReference type="ARBA" id="ARBA00022679"/>
    </source>
</evidence>
<dbReference type="CDD" id="cd14014">
    <property type="entry name" value="STKc_PknB_like"/>
    <property type="match status" value="1"/>
</dbReference>
<gene>
    <name evidence="9" type="ORF">SaccyDRAFT_4651</name>
</gene>
<name>H5XD27_9PSEU</name>
<dbReference type="HOGENOM" id="CLU_000288_63_44_11"/>
<dbReference type="OrthoDB" id="9762169at2"/>
<dbReference type="Pfam" id="PF00069">
    <property type="entry name" value="Pkinase"/>
    <property type="match status" value="1"/>
</dbReference>
<dbReference type="GO" id="GO:0005524">
    <property type="term" value="F:ATP binding"/>
    <property type="evidence" value="ECO:0007669"/>
    <property type="project" value="UniProtKB-KW"/>
</dbReference>
<dbReference type="EC" id="2.7.11.1" evidence="1"/>
<evidence type="ECO:0000313" key="9">
    <source>
        <dbReference type="EMBL" id="EHR63458.1"/>
    </source>
</evidence>
<dbReference type="InterPro" id="IPR008271">
    <property type="entry name" value="Ser/Thr_kinase_AS"/>
</dbReference>
<dbReference type="InterPro" id="IPR000719">
    <property type="entry name" value="Prot_kinase_dom"/>
</dbReference>
<dbReference type="eggNOG" id="COG0457">
    <property type="taxonomic scope" value="Bacteria"/>
</dbReference>
<dbReference type="InterPro" id="IPR011009">
    <property type="entry name" value="Kinase-like_dom_sf"/>
</dbReference>
<feature type="region of interest" description="Disordered" evidence="7">
    <location>
        <begin position="308"/>
        <end position="360"/>
    </location>
</feature>
<accession>H5XD27</accession>
<evidence type="ECO:0000256" key="6">
    <source>
        <dbReference type="ARBA" id="ARBA00022840"/>
    </source>
</evidence>
<dbReference type="Gene3D" id="3.30.200.20">
    <property type="entry name" value="Phosphorylase Kinase, domain 1"/>
    <property type="match status" value="1"/>
</dbReference>
<feature type="compositionally biased region" description="Basic and acidic residues" evidence="7">
    <location>
        <begin position="320"/>
        <end position="331"/>
    </location>
</feature>
<evidence type="ECO:0000313" key="10">
    <source>
        <dbReference type="Proteomes" id="UP000002791"/>
    </source>
</evidence>
<proteinExistence type="predicted"/>
<organism evidence="9 10">
    <name type="scientific">Saccharomonospora cyanea NA-134</name>
    <dbReference type="NCBI Taxonomy" id="882082"/>
    <lineage>
        <taxon>Bacteria</taxon>
        <taxon>Bacillati</taxon>
        <taxon>Actinomycetota</taxon>
        <taxon>Actinomycetes</taxon>
        <taxon>Pseudonocardiales</taxon>
        <taxon>Pseudonocardiaceae</taxon>
        <taxon>Saccharomonospora</taxon>
    </lineage>
</organism>
<dbReference type="Gene3D" id="1.25.40.10">
    <property type="entry name" value="Tetratricopeptide repeat domain"/>
    <property type="match status" value="1"/>
</dbReference>
<dbReference type="SUPFAM" id="SSF48452">
    <property type="entry name" value="TPR-like"/>
    <property type="match status" value="1"/>
</dbReference>
<evidence type="ECO:0000256" key="7">
    <source>
        <dbReference type="SAM" id="MobiDB-lite"/>
    </source>
</evidence>
<keyword evidence="4" id="KW-0547">Nucleotide-binding</keyword>
<dbReference type="PANTHER" id="PTHR43289:SF6">
    <property type="entry name" value="SERINE_THREONINE-PROTEIN KINASE NEKL-3"/>
    <property type="match status" value="1"/>
</dbReference>
<dbReference type="Proteomes" id="UP000002791">
    <property type="component" value="Chromosome"/>
</dbReference>
<evidence type="ECO:0000256" key="1">
    <source>
        <dbReference type="ARBA" id="ARBA00012513"/>
    </source>
</evidence>